<dbReference type="Proteomes" id="UP000250043">
    <property type="component" value="Unassembled WGS sequence"/>
</dbReference>
<keyword evidence="2" id="KW-1185">Reference proteome</keyword>
<reference evidence="1 2" key="1">
    <citation type="submission" date="2016-07" db="EMBL/GenBank/DDBJ databases">
        <title>Draft genome of the white-rot fungus Obba rivulosa 3A-2.</title>
        <authorList>
            <consortium name="DOE Joint Genome Institute"/>
            <person name="Miettinen O."/>
            <person name="Riley R."/>
            <person name="Acob R."/>
            <person name="Barry K."/>
            <person name="Cullen D."/>
            <person name="De Vries R."/>
            <person name="Hainaut M."/>
            <person name="Hatakka A."/>
            <person name="Henrissat B."/>
            <person name="Hilden K."/>
            <person name="Kuo R."/>
            <person name="Labutti K."/>
            <person name="Lipzen A."/>
            <person name="Makela M.R."/>
            <person name="Sandor L."/>
            <person name="Spatafora J.W."/>
            <person name="Grigoriev I.V."/>
            <person name="Hibbett D.S."/>
        </authorList>
    </citation>
    <scope>NUCLEOTIDE SEQUENCE [LARGE SCALE GENOMIC DNA]</scope>
    <source>
        <strain evidence="1 2">3A-2</strain>
    </source>
</reference>
<sequence length="183" mass="19639">MVDTFIANASVDDLRAIVRGVLATSPPTLASAFTAAARQRLMQTNATAPPCAADLFAIRASDGMAEPKRELKEVLARARTLYGAGMGFASLKVLAEVVRATIGLRWEESEMDNTLAAIDADISQAIQSSREELEGDRVTDLDRAREAVNVLRAAVTESQKDAGVRGVGFPFERGAASLNFWKI</sequence>
<accession>A0A8E2DFR5</accession>
<dbReference type="EMBL" id="KV722537">
    <property type="protein sequence ID" value="OCH86245.1"/>
    <property type="molecule type" value="Genomic_DNA"/>
</dbReference>
<dbReference type="OrthoDB" id="3219836at2759"/>
<gene>
    <name evidence="1" type="ORF">OBBRIDRAFT_797383</name>
</gene>
<evidence type="ECO:0000313" key="2">
    <source>
        <dbReference type="Proteomes" id="UP000250043"/>
    </source>
</evidence>
<organism evidence="1 2">
    <name type="scientific">Obba rivulosa</name>
    <dbReference type="NCBI Taxonomy" id="1052685"/>
    <lineage>
        <taxon>Eukaryota</taxon>
        <taxon>Fungi</taxon>
        <taxon>Dikarya</taxon>
        <taxon>Basidiomycota</taxon>
        <taxon>Agaricomycotina</taxon>
        <taxon>Agaricomycetes</taxon>
        <taxon>Polyporales</taxon>
        <taxon>Gelatoporiaceae</taxon>
        <taxon>Obba</taxon>
    </lineage>
</organism>
<protein>
    <submittedName>
        <fullName evidence="1">Uncharacterized protein</fullName>
    </submittedName>
</protein>
<proteinExistence type="predicted"/>
<evidence type="ECO:0000313" key="1">
    <source>
        <dbReference type="EMBL" id="OCH86245.1"/>
    </source>
</evidence>
<name>A0A8E2DFR5_9APHY</name>
<dbReference type="AlphaFoldDB" id="A0A8E2DFR5"/>